<evidence type="ECO:0000256" key="5">
    <source>
        <dbReference type="ARBA" id="ARBA00022679"/>
    </source>
</evidence>
<dbReference type="CDD" id="cd00082">
    <property type="entry name" value="HisKA"/>
    <property type="match status" value="1"/>
</dbReference>
<dbReference type="PANTHER" id="PTHR45436">
    <property type="entry name" value="SENSOR HISTIDINE KINASE YKOH"/>
    <property type="match status" value="1"/>
</dbReference>
<dbReference type="GO" id="GO:0005886">
    <property type="term" value="C:plasma membrane"/>
    <property type="evidence" value="ECO:0007669"/>
    <property type="project" value="TreeGrafter"/>
</dbReference>
<evidence type="ECO:0000259" key="12">
    <source>
        <dbReference type="PROSITE" id="PS50109"/>
    </source>
</evidence>
<dbReference type="RefSeq" id="WP_320203503.1">
    <property type="nucleotide sequence ID" value="NZ_CP192782.1"/>
</dbReference>
<dbReference type="SUPFAM" id="SSF55874">
    <property type="entry name" value="ATPase domain of HSP90 chaperone/DNA topoisomerase II/histidine kinase"/>
    <property type="match status" value="1"/>
</dbReference>
<dbReference type="InterPro" id="IPR050428">
    <property type="entry name" value="TCS_sensor_his_kinase"/>
</dbReference>
<keyword evidence="6 11" id="KW-0812">Transmembrane</keyword>
<dbReference type="AlphaFoldDB" id="A0AAW9FNC4"/>
<evidence type="ECO:0000256" key="7">
    <source>
        <dbReference type="ARBA" id="ARBA00022777"/>
    </source>
</evidence>
<gene>
    <name evidence="14" type="ORF">RMR22_22690</name>
</gene>
<dbReference type="InterPro" id="IPR005467">
    <property type="entry name" value="His_kinase_dom"/>
</dbReference>
<evidence type="ECO:0000259" key="13">
    <source>
        <dbReference type="PROSITE" id="PS50885"/>
    </source>
</evidence>
<dbReference type="PROSITE" id="PS50885">
    <property type="entry name" value="HAMP"/>
    <property type="match status" value="1"/>
</dbReference>
<keyword evidence="5" id="KW-0808">Transferase</keyword>
<keyword evidence="4" id="KW-0597">Phosphoprotein</keyword>
<dbReference type="SMART" id="SM00387">
    <property type="entry name" value="HATPase_c"/>
    <property type="match status" value="1"/>
</dbReference>
<protein>
    <recommendedName>
        <fullName evidence="3">histidine kinase</fullName>
        <ecNumber evidence="3">2.7.13.3</ecNumber>
    </recommendedName>
</protein>
<evidence type="ECO:0000256" key="8">
    <source>
        <dbReference type="ARBA" id="ARBA00022989"/>
    </source>
</evidence>
<dbReference type="InterPro" id="IPR003661">
    <property type="entry name" value="HisK_dim/P_dom"/>
</dbReference>
<dbReference type="GO" id="GO:0000155">
    <property type="term" value="F:phosphorelay sensor kinase activity"/>
    <property type="evidence" value="ECO:0007669"/>
    <property type="project" value="InterPro"/>
</dbReference>
<evidence type="ECO:0000256" key="6">
    <source>
        <dbReference type="ARBA" id="ARBA00022692"/>
    </source>
</evidence>
<evidence type="ECO:0000256" key="4">
    <source>
        <dbReference type="ARBA" id="ARBA00022553"/>
    </source>
</evidence>
<dbReference type="SUPFAM" id="SSF47384">
    <property type="entry name" value="Homodimeric domain of signal transducing histidine kinase"/>
    <property type="match status" value="1"/>
</dbReference>
<proteinExistence type="predicted"/>
<sequence length="445" mass="48420">MMQTTQPNASLWWKLSWQLSIVFVAVVAAVILGLCVYGAMILSPNVGLKDRLTHALEDSLTRDQKGRLVVEESAQLREFKGENDRLWFVAATQDGQLASFGTIPDYYQGLAPFVRLIRDGDIRGASGTQEKASIDAIETPLGEVRVMYGGNTNTTDNILTMLTSLAPIYVPLLVIALPALFLTIPRIVGRGLSGLKDVAKMAPEIDPRRPGTRLPVRKVPKEVAPLIVAFNSMLERLEEQFLARQRFLIDAAHELRTPITIMQTRIEGMDEGRERRRLLDDVARLADTAEQLLAFERNDQTDDLQGTMDLVDIARTVVADLAPVAIAAGYDISFEGKIETLQRQGSPSAIARAITNLVRNAIDHGGNAGAIVVAVSSDAVISVSDQGPGIPADQQELIFEPFYRVTPRSKGAGLGLALVRQIIARQGGEVTIDSSSAGTTFAIRL</sequence>
<dbReference type="Gene3D" id="1.10.287.130">
    <property type="match status" value="1"/>
</dbReference>
<keyword evidence="9" id="KW-0902">Two-component regulatory system</keyword>
<dbReference type="PRINTS" id="PR00344">
    <property type="entry name" value="BCTRLSENSOR"/>
</dbReference>
<evidence type="ECO:0000256" key="3">
    <source>
        <dbReference type="ARBA" id="ARBA00012438"/>
    </source>
</evidence>
<evidence type="ECO:0000256" key="2">
    <source>
        <dbReference type="ARBA" id="ARBA00004141"/>
    </source>
</evidence>
<reference evidence="14" key="1">
    <citation type="journal article" date="2023" name="Phytobiomes J">
        <title>Deciphering the key players within the bacterial microbiota associated with aerial crown gall tumors on rhododendron: Insights into the gallobiome.</title>
        <authorList>
            <person name="Kuzmanovic N."/>
            <person name="Nesme J."/>
            <person name="Wolf J."/>
            <person name="Neumann-Schaal M."/>
            <person name="Petersen J."/>
            <person name="Fernandez-Gnecco G."/>
            <person name="Sproeer C."/>
            <person name="Bunk B."/>
            <person name="Overmann J."/>
            <person name="Sorensen S.J."/>
            <person name="Idczak E."/>
            <person name="Smalla K."/>
        </authorList>
    </citation>
    <scope>NUCLEOTIDE SEQUENCE</scope>
    <source>
        <strain evidence="14">Rho-11.1</strain>
    </source>
</reference>
<dbReference type="EC" id="2.7.13.3" evidence="3"/>
<dbReference type="InterPro" id="IPR036097">
    <property type="entry name" value="HisK_dim/P_sf"/>
</dbReference>
<comment type="catalytic activity">
    <reaction evidence="1">
        <text>ATP + protein L-histidine = ADP + protein N-phospho-L-histidine.</text>
        <dbReference type="EC" id="2.7.13.3"/>
    </reaction>
</comment>
<dbReference type="Gene3D" id="3.30.565.10">
    <property type="entry name" value="Histidine kinase-like ATPase, C-terminal domain"/>
    <property type="match status" value="1"/>
</dbReference>
<evidence type="ECO:0000256" key="11">
    <source>
        <dbReference type="SAM" id="Phobius"/>
    </source>
</evidence>
<evidence type="ECO:0000256" key="1">
    <source>
        <dbReference type="ARBA" id="ARBA00000085"/>
    </source>
</evidence>
<feature type="transmembrane region" description="Helical" evidence="11">
    <location>
        <begin position="21"/>
        <end position="42"/>
    </location>
</feature>
<dbReference type="PROSITE" id="PS50109">
    <property type="entry name" value="HIS_KIN"/>
    <property type="match status" value="1"/>
</dbReference>
<feature type="transmembrane region" description="Helical" evidence="11">
    <location>
        <begin position="168"/>
        <end position="188"/>
    </location>
</feature>
<dbReference type="InterPro" id="IPR003660">
    <property type="entry name" value="HAMP_dom"/>
</dbReference>
<dbReference type="SMART" id="SM00388">
    <property type="entry name" value="HisKA"/>
    <property type="match status" value="1"/>
</dbReference>
<comment type="subcellular location">
    <subcellularLocation>
        <location evidence="2">Membrane</location>
        <topology evidence="2">Multi-pass membrane protein</topology>
    </subcellularLocation>
</comment>
<keyword evidence="10 11" id="KW-0472">Membrane</keyword>
<accession>A0AAW9FNC4</accession>
<dbReference type="Pfam" id="PF02518">
    <property type="entry name" value="HATPase_c"/>
    <property type="match status" value="1"/>
</dbReference>
<keyword evidence="8 11" id="KW-1133">Transmembrane helix</keyword>
<keyword evidence="7 14" id="KW-0418">Kinase</keyword>
<dbReference type="InterPro" id="IPR004358">
    <property type="entry name" value="Sig_transdc_His_kin-like_C"/>
</dbReference>
<comment type="caution">
    <text evidence="14">The sequence shown here is derived from an EMBL/GenBank/DDBJ whole genome shotgun (WGS) entry which is preliminary data.</text>
</comment>
<evidence type="ECO:0000256" key="10">
    <source>
        <dbReference type="ARBA" id="ARBA00023136"/>
    </source>
</evidence>
<feature type="domain" description="Histidine kinase" evidence="12">
    <location>
        <begin position="250"/>
        <end position="445"/>
    </location>
</feature>
<dbReference type="CDD" id="cd00075">
    <property type="entry name" value="HATPase"/>
    <property type="match status" value="1"/>
</dbReference>
<dbReference type="PANTHER" id="PTHR45436:SF15">
    <property type="entry name" value="SENSOR HISTIDINE KINASE CUSS"/>
    <property type="match status" value="1"/>
</dbReference>
<organism evidence="14">
    <name type="scientific">Agrobacterium rosae</name>
    <dbReference type="NCBI Taxonomy" id="1972867"/>
    <lineage>
        <taxon>Bacteria</taxon>
        <taxon>Pseudomonadati</taxon>
        <taxon>Pseudomonadota</taxon>
        <taxon>Alphaproteobacteria</taxon>
        <taxon>Hyphomicrobiales</taxon>
        <taxon>Rhizobiaceae</taxon>
        <taxon>Rhizobium/Agrobacterium group</taxon>
        <taxon>Agrobacterium</taxon>
    </lineage>
</organism>
<evidence type="ECO:0000313" key="14">
    <source>
        <dbReference type="EMBL" id="MDX8305062.1"/>
    </source>
</evidence>
<dbReference type="Pfam" id="PF00512">
    <property type="entry name" value="HisKA"/>
    <property type="match status" value="1"/>
</dbReference>
<name>A0AAW9FNC4_9HYPH</name>
<dbReference type="InterPro" id="IPR003594">
    <property type="entry name" value="HATPase_dom"/>
</dbReference>
<dbReference type="EMBL" id="JAVRAF010000012">
    <property type="protein sequence ID" value="MDX8305062.1"/>
    <property type="molecule type" value="Genomic_DNA"/>
</dbReference>
<dbReference type="InterPro" id="IPR036890">
    <property type="entry name" value="HATPase_C_sf"/>
</dbReference>
<feature type="domain" description="HAMP" evidence="13">
    <location>
        <begin position="189"/>
        <end position="242"/>
    </location>
</feature>
<evidence type="ECO:0000256" key="9">
    <source>
        <dbReference type="ARBA" id="ARBA00023012"/>
    </source>
</evidence>